<dbReference type="PANTHER" id="PTHR34060">
    <property type="entry name" value="POLYKETIDE CYCLASE / DEHYDRASE AND LIPID TRANSPORT PROTEIN"/>
    <property type="match status" value="1"/>
</dbReference>
<accession>A0A2T1DYW9</accession>
<organism evidence="2 3">
    <name type="scientific">Stenomitos frigidus ULC18</name>
    <dbReference type="NCBI Taxonomy" id="2107698"/>
    <lineage>
        <taxon>Bacteria</taxon>
        <taxon>Bacillati</taxon>
        <taxon>Cyanobacteriota</taxon>
        <taxon>Cyanophyceae</taxon>
        <taxon>Leptolyngbyales</taxon>
        <taxon>Leptolyngbyaceae</taxon>
        <taxon>Stenomitos</taxon>
    </lineage>
</organism>
<dbReference type="OrthoDB" id="422255at2"/>
<evidence type="ECO:0000259" key="1">
    <source>
        <dbReference type="Pfam" id="PF03364"/>
    </source>
</evidence>
<dbReference type="Pfam" id="PF03364">
    <property type="entry name" value="Polyketide_cyc"/>
    <property type="match status" value="1"/>
</dbReference>
<evidence type="ECO:0000313" key="2">
    <source>
        <dbReference type="EMBL" id="PSB25696.1"/>
    </source>
</evidence>
<reference evidence="3" key="1">
    <citation type="submission" date="2018-02" db="EMBL/GenBank/DDBJ databases">
        <authorList>
            <person name="Moore K."/>
            <person name="Momper L."/>
        </authorList>
    </citation>
    <scope>NUCLEOTIDE SEQUENCE [LARGE SCALE GENOMIC DNA]</scope>
    <source>
        <strain evidence="3">ULC18</strain>
    </source>
</reference>
<dbReference type="InterPro" id="IPR005031">
    <property type="entry name" value="COQ10_START"/>
</dbReference>
<name>A0A2T1DYW9_9CYAN</name>
<dbReference type="PANTHER" id="PTHR34060:SF2">
    <property type="entry name" value="OS03G0837900 PROTEIN"/>
    <property type="match status" value="1"/>
</dbReference>
<feature type="domain" description="Coenzyme Q-binding protein COQ10 START" evidence="1">
    <location>
        <begin position="66"/>
        <end position="196"/>
    </location>
</feature>
<dbReference type="EMBL" id="PVWK01000122">
    <property type="protein sequence ID" value="PSB25696.1"/>
    <property type="molecule type" value="Genomic_DNA"/>
</dbReference>
<dbReference type="RefSeq" id="WP_106258752.1">
    <property type="nucleotide sequence ID" value="NZ_CAWNSW010000060.1"/>
</dbReference>
<gene>
    <name evidence="2" type="ORF">C7B82_22290</name>
</gene>
<dbReference type="Proteomes" id="UP000239576">
    <property type="component" value="Unassembled WGS sequence"/>
</dbReference>
<protein>
    <submittedName>
        <fullName evidence="2">Cyclase</fullName>
    </submittedName>
</protein>
<dbReference type="AlphaFoldDB" id="A0A2T1DYW9"/>
<dbReference type="InterPro" id="IPR023393">
    <property type="entry name" value="START-like_dom_sf"/>
</dbReference>
<comment type="caution">
    <text evidence="2">The sequence shown here is derived from an EMBL/GenBank/DDBJ whole genome shotgun (WGS) entry which is preliminary data.</text>
</comment>
<sequence>MTSTAPTLTRTPTLTTNVTNLLAKQWHGPHSQPLLNGEVLLKTQPHSAWGGAVTAQMYLPLERAIAWRQLTDYPRWVHFFPALTRSEILHPNDGRLCNREVPDGCKRLYQVASKAFLFLTAQVDIYLKVIETAQQQIQFRLESGSFHDFAADLTLQDYGAGTLLTYSVQATPTIPVPSMLIQQAIQMDLPANLRTMRQVLCR</sequence>
<reference evidence="2 3" key="2">
    <citation type="submission" date="2018-03" db="EMBL/GenBank/DDBJ databases">
        <title>The ancient ancestry and fast evolution of plastids.</title>
        <authorList>
            <person name="Moore K.R."/>
            <person name="Magnabosco C."/>
            <person name="Momper L."/>
            <person name="Gold D.A."/>
            <person name="Bosak T."/>
            <person name="Fournier G.P."/>
        </authorList>
    </citation>
    <scope>NUCLEOTIDE SEQUENCE [LARGE SCALE GENOMIC DNA]</scope>
    <source>
        <strain evidence="2 3">ULC18</strain>
    </source>
</reference>
<dbReference type="SUPFAM" id="SSF55961">
    <property type="entry name" value="Bet v1-like"/>
    <property type="match status" value="1"/>
</dbReference>
<evidence type="ECO:0000313" key="3">
    <source>
        <dbReference type="Proteomes" id="UP000239576"/>
    </source>
</evidence>
<proteinExistence type="predicted"/>
<dbReference type="Gene3D" id="3.30.530.20">
    <property type="match status" value="1"/>
</dbReference>
<keyword evidence="3" id="KW-1185">Reference proteome</keyword>